<protein>
    <submittedName>
        <fullName evidence="1">Uncharacterized protein</fullName>
    </submittedName>
</protein>
<feature type="non-terminal residue" evidence="1">
    <location>
        <position position="58"/>
    </location>
</feature>
<evidence type="ECO:0000313" key="2">
    <source>
        <dbReference type="Proteomes" id="UP000078512"/>
    </source>
</evidence>
<evidence type="ECO:0000313" key="1">
    <source>
        <dbReference type="EMBL" id="OAQ22445.1"/>
    </source>
</evidence>
<dbReference type="Proteomes" id="UP000078512">
    <property type="component" value="Unassembled WGS sequence"/>
</dbReference>
<dbReference type="OrthoDB" id="2424338at2759"/>
<sequence>MSESPAFQAFLRTCAPPKFSAKTNEDAHDWLFKVDRYFELMKLTSADRVLAAKLLLDG</sequence>
<accession>A0A197JBG5</accession>
<reference evidence="1 2" key="1">
    <citation type="submission" date="2016-05" db="EMBL/GenBank/DDBJ databases">
        <title>Genome sequencing reveals origins of a unique bacterial endosymbiosis in the earliest lineages of terrestrial Fungi.</title>
        <authorList>
            <consortium name="DOE Joint Genome Institute"/>
            <person name="Uehling J."/>
            <person name="Gryganskyi A."/>
            <person name="Hameed K."/>
            <person name="Tschaplinski T."/>
            <person name="Misztal P."/>
            <person name="Wu S."/>
            <person name="Desiro A."/>
            <person name="Vande Pol N."/>
            <person name="Du Z.-Y."/>
            <person name="Zienkiewicz A."/>
            <person name="Zienkiewicz K."/>
            <person name="Morin E."/>
            <person name="Tisserant E."/>
            <person name="Splivallo R."/>
            <person name="Hainaut M."/>
            <person name="Henrissat B."/>
            <person name="Ohm R."/>
            <person name="Kuo A."/>
            <person name="Yan J."/>
            <person name="Lipzen A."/>
            <person name="Nolan M."/>
            <person name="Labutti K."/>
            <person name="Barry K."/>
            <person name="Goldstein A."/>
            <person name="Labbe J."/>
            <person name="Schadt C."/>
            <person name="Tuskan G."/>
            <person name="Grigoriev I."/>
            <person name="Martin F."/>
            <person name="Vilgalys R."/>
            <person name="Bonito G."/>
        </authorList>
    </citation>
    <scope>NUCLEOTIDE SEQUENCE [LARGE SCALE GENOMIC DNA]</scope>
    <source>
        <strain evidence="1 2">AG-77</strain>
    </source>
</reference>
<keyword evidence="2" id="KW-1185">Reference proteome</keyword>
<proteinExistence type="predicted"/>
<dbReference type="AlphaFoldDB" id="A0A197JBG5"/>
<organism evidence="1 2">
    <name type="scientific">Linnemannia elongata AG-77</name>
    <dbReference type="NCBI Taxonomy" id="1314771"/>
    <lineage>
        <taxon>Eukaryota</taxon>
        <taxon>Fungi</taxon>
        <taxon>Fungi incertae sedis</taxon>
        <taxon>Mucoromycota</taxon>
        <taxon>Mortierellomycotina</taxon>
        <taxon>Mortierellomycetes</taxon>
        <taxon>Mortierellales</taxon>
        <taxon>Mortierellaceae</taxon>
        <taxon>Linnemannia</taxon>
    </lineage>
</organism>
<name>A0A197JBG5_9FUNG</name>
<gene>
    <name evidence="1" type="ORF">K457DRAFT_143418</name>
</gene>
<dbReference type="EMBL" id="KV442164">
    <property type="protein sequence ID" value="OAQ22445.1"/>
    <property type="molecule type" value="Genomic_DNA"/>
</dbReference>